<protein>
    <submittedName>
        <fullName evidence="6">ABC transporter permease</fullName>
    </submittedName>
</protein>
<feature type="chain" id="PRO_5006442155" evidence="4">
    <location>
        <begin position="32"/>
        <end position="405"/>
    </location>
</feature>
<evidence type="ECO:0000259" key="5">
    <source>
        <dbReference type="Pfam" id="PF13458"/>
    </source>
</evidence>
<dbReference type="InterPro" id="IPR028081">
    <property type="entry name" value="Leu-bd"/>
</dbReference>
<keyword evidence="3" id="KW-0029">Amino-acid transport</keyword>
<evidence type="ECO:0000313" key="6">
    <source>
        <dbReference type="EMBL" id="KRQ93582.1"/>
    </source>
</evidence>
<keyword evidence="3" id="KW-0813">Transport</keyword>
<dbReference type="PANTHER" id="PTHR30483:SF6">
    <property type="entry name" value="PERIPLASMIC BINDING PROTEIN OF ABC TRANSPORTER FOR NATURAL AMINO ACIDS"/>
    <property type="match status" value="1"/>
</dbReference>
<dbReference type="RefSeq" id="WP_057855195.1">
    <property type="nucleotide sequence ID" value="NZ_LLXX01000220.1"/>
</dbReference>
<dbReference type="InterPro" id="IPR028082">
    <property type="entry name" value="Peripla_BP_I"/>
</dbReference>
<dbReference type="AlphaFoldDB" id="A0A0R3KJW2"/>
<proteinExistence type="inferred from homology"/>
<dbReference type="Pfam" id="PF13458">
    <property type="entry name" value="Peripla_BP_6"/>
    <property type="match status" value="1"/>
</dbReference>
<evidence type="ECO:0000256" key="3">
    <source>
        <dbReference type="ARBA" id="ARBA00022970"/>
    </source>
</evidence>
<dbReference type="PANTHER" id="PTHR30483">
    <property type="entry name" value="LEUCINE-SPECIFIC-BINDING PROTEIN"/>
    <property type="match status" value="1"/>
</dbReference>
<keyword evidence="7" id="KW-1185">Reference proteome</keyword>
<accession>A0A0R3KJW2</accession>
<evidence type="ECO:0000256" key="1">
    <source>
        <dbReference type="ARBA" id="ARBA00010062"/>
    </source>
</evidence>
<comment type="similarity">
    <text evidence="1">Belongs to the leucine-binding protein family.</text>
</comment>
<dbReference type="Gene3D" id="3.40.50.2300">
    <property type="match status" value="2"/>
</dbReference>
<organism evidence="6 7">
    <name type="scientific">Bradyrhizobium valentinum</name>
    <dbReference type="NCBI Taxonomy" id="1518501"/>
    <lineage>
        <taxon>Bacteria</taxon>
        <taxon>Pseudomonadati</taxon>
        <taxon>Pseudomonadota</taxon>
        <taxon>Alphaproteobacteria</taxon>
        <taxon>Hyphomicrobiales</taxon>
        <taxon>Nitrobacteraceae</taxon>
        <taxon>Bradyrhizobium</taxon>
    </lineage>
</organism>
<comment type="caution">
    <text evidence="6">The sequence shown here is derived from an EMBL/GenBank/DDBJ whole genome shotgun (WGS) entry which is preliminary data.</text>
</comment>
<dbReference type="CDD" id="cd06328">
    <property type="entry name" value="PBP1_SBP-like"/>
    <property type="match status" value="1"/>
</dbReference>
<sequence length="405" mass="43638">MTGITKRCVRTARSSVFLLTAIWCVSSAAFAEDFKIALITSTTGAFEVYAKQAQIGLQLGLEYATQGTMKVNGRPIVVIQKDDQLKPDRARALIEESFQDDKADIAVGSTSSATTLAMMPVAEELKKPLVVDVAGADSITGDKWNRYVVRTGRTVGQEAVASASLLARKDTFVAVLAQDYVFGRESAQVFKSAATKAGATVVAEEFLPINTTDFTGVAQRVFDALKDRPGKKILWVNWVGTSPIAKINAMDPARYGIELATTAAPLQGMAAYKGIPNLMGVTPYYYEVIKNIENEWLVAEHKKRFNSPPDVGTAFAFDAALAIVNAVIKSGGSDSEKLVAAFEGMSFEGSTGQLTIRKENHQALHDFYGVTYTTVPGVEWAVPKLIKAFGGDELNSVLNSIAKSK</sequence>
<feature type="domain" description="Leucine-binding protein" evidence="5">
    <location>
        <begin position="35"/>
        <end position="371"/>
    </location>
</feature>
<evidence type="ECO:0000256" key="4">
    <source>
        <dbReference type="SAM" id="SignalP"/>
    </source>
</evidence>
<evidence type="ECO:0000256" key="2">
    <source>
        <dbReference type="ARBA" id="ARBA00022729"/>
    </source>
</evidence>
<keyword evidence="2 4" id="KW-0732">Signal</keyword>
<dbReference type="EMBL" id="LLXX01000220">
    <property type="protein sequence ID" value="KRQ93582.1"/>
    <property type="molecule type" value="Genomic_DNA"/>
</dbReference>
<feature type="signal peptide" evidence="4">
    <location>
        <begin position="1"/>
        <end position="31"/>
    </location>
</feature>
<name>A0A0R3KJW2_9BRAD</name>
<evidence type="ECO:0000313" key="7">
    <source>
        <dbReference type="Proteomes" id="UP000051913"/>
    </source>
</evidence>
<gene>
    <name evidence="6" type="ORF">CP49_26125</name>
</gene>
<dbReference type="InterPro" id="IPR051010">
    <property type="entry name" value="BCAA_transport"/>
</dbReference>
<dbReference type="Proteomes" id="UP000051913">
    <property type="component" value="Unassembled WGS sequence"/>
</dbReference>
<dbReference type="SUPFAM" id="SSF53822">
    <property type="entry name" value="Periplasmic binding protein-like I"/>
    <property type="match status" value="1"/>
</dbReference>
<dbReference type="GO" id="GO:0006865">
    <property type="term" value="P:amino acid transport"/>
    <property type="evidence" value="ECO:0007669"/>
    <property type="project" value="UniProtKB-KW"/>
</dbReference>
<reference evidence="6 7" key="1">
    <citation type="submission" date="2014-03" db="EMBL/GenBank/DDBJ databases">
        <title>Bradyrhizobium valentinum sp. nov., isolated from effective nodules of Lupinus mariae-josephae, a lupine endemic of basic-lime soils in Eastern Spain.</title>
        <authorList>
            <person name="Duran D."/>
            <person name="Rey L."/>
            <person name="Navarro A."/>
            <person name="Busquets A."/>
            <person name="Imperial J."/>
            <person name="Ruiz-Argueso T."/>
        </authorList>
    </citation>
    <scope>NUCLEOTIDE SEQUENCE [LARGE SCALE GENOMIC DNA]</scope>
    <source>
        <strain evidence="6 7">LmjM3</strain>
    </source>
</reference>